<evidence type="ECO:0000313" key="2">
    <source>
        <dbReference type="EMBL" id="QIW97216.1"/>
    </source>
</evidence>
<keyword evidence="3" id="KW-1185">Reference proteome</keyword>
<reference evidence="2 3" key="1">
    <citation type="journal article" date="2016" name="Sci. Rep.">
        <title>Peltaster fructicola genome reveals evolution from an invasive phytopathogen to an ectophytic parasite.</title>
        <authorList>
            <person name="Xu C."/>
            <person name="Chen H."/>
            <person name="Gleason M.L."/>
            <person name="Xu J.R."/>
            <person name="Liu H."/>
            <person name="Zhang R."/>
            <person name="Sun G."/>
        </authorList>
    </citation>
    <scope>NUCLEOTIDE SEQUENCE [LARGE SCALE GENOMIC DNA]</scope>
    <source>
        <strain evidence="2 3">LNHT1506</strain>
    </source>
</reference>
<dbReference type="AlphaFoldDB" id="A0A6H0XR34"/>
<dbReference type="OrthoDB" id="4158841at2759"/>
<name>A0A6H0XR34_9PEZI</name>
<evidence type="ECO:0000256" key="1">
    <source>
        <dbReference type="SAM" id="MobiDB-lite"/>
    </source>
</evidence>
<sequence>MASTTQEAKQPANKPLPTANTRLNRLPAPTLFVGPPSRNASQLSLSRQAAESGVKPTREPLQRQKSAFGRNDTDSALKPPKDIPTLQLRRPSDKSIETKWREMQNTLNEVEFTAQSPMHVFGEKHAAALDELRRAQIELARAWGRGNDEQAAAPEVKDDIEKSESVLDPKVTRKRADTEASASTQLSGESEASDVTVRSVRSHLEEDTAEDVRLANERRAANEAYFKRSIRASRKSLQSSKLLQKQCVALKESRSRFGMEQVPRLTMTLDKALLCKVEMHIQTTSWLQEC</sequence>
<feature type="region of interest" description="Disordered" evidence="1">
    <location>
        <begin position="1"/>
        <end position="87"/>
    </location>
</feature>
<dbReference type="Pfam" id="PF17242">
    <property type="entry name" value="DUF5315"/>
    <property type="match status" value="1"/>
</dbReference>
<protein>
    <submittedName>
        <fullName evidence="2">Uncharacterized protein</fullName>
    </submittedName>
</protein>
<organism evidence="2 3">
    <name type="scientific">Peltaster fructicola</name>
    <dbReference type="NCBI Taxonomy" id="286661"/>
    <lineage>
        <taxon>Eukaryota</taxon>
        <taxon>Fungi</taxon>
        <taxon>Dikarya</taxon>
        <taxon>Ascomycota</taxon>
        <taxon>Pezizomycotina</taxon>
        <taxon>Dothideomycetes</taxon>
        <taxon>Dothideomycetes incertae sedis</taxon>
        <taxon>Peltaster</taxon>
    </lineage>
</organism>
<feature type="compositionally biased region" description="Polar residues" evidence="1">
    <location>
        <begin position="180"/>
        <end position="190"/>
    </location>
</feature>
<dbReference type="Proteomes" id="UP000503462">
    <property type="component" value="Chromosome 2"/>
</dbReference>
<feature type="compositionally biased region" description="Basic and acidic residues" evidence="1">
    <location>
        <begin position="71"/>
        <end position="81"/>
    </location>
</feature>
<proteinExistence type="predicted"/>
<accession>A0A6H0XR34</accession>
<gene>
    <name evidence="2" type="ORF">AMS68_002734</name>
</gene>
<feature type="compositionally biased region" description="Basic and acidic residues" evidence="1">
    <location>
        <begin position="155"/>
        <end position="178"/>
    </location>
</feature>
<feature type="region of interest" description="Disordered" evidence="1">
    <location>
        <begin position="148"/>
        <end position="202"/>
    </location>
</feature>
<dbReference type="EMBL" id="CP051140">
    <property type="protein sequence ID" value="QIW97216.1"/>
    <property type="molecule type" value="Genomic_DNA"/>
</dbReference>
<feature type="compositionally biased region" description="Polar residues" evidence="1">
    <location>
        <begin position="38"/>
        <end position="49"/>
    </location>
</feature>
<evidence type="ECO:0000313" key="3">
    <source>
        <dbReference type="Proteomes" id="UP000503462"/>
    </source>
</evidence>